<evidence type="ECO:0000313" key="8">
    <source>
        <dbReference type="Proteomes" id="UP000515788"/>
    </source>
</evidence>
<dbReference type="GO" id="GO:0051666">
    <property type="term" value="P:actin cortical patch localization"/>
    <property type="evidence" value="ECO:0007669"/>
    <property type="project" value="InterPro"/>
</dbReference>
<organism evidence="7 8">
    <name type="scientific">Torulaspora globosa</name>
    <dbReference type="NCBI Taxonomy" id="48254"/>
    <lineage>
        <taxon>Eukaryota</taxon>
        <taxon>Fungi</taxon>
        <taxon>Dikarya</taxon>
        <taxon>Ascomycota</taxon>
        <taxon>Saccharomycotina</taxon>
        <taxon>Saccharomycetes</taxon>
        <taxon>Saccharomycetales</taxon>
        <taxon>Saccharomycetaceae</taxon>
        <taxon>Torulaspora</taxon>
    </lineage>
</organism>
<dbReference type="GO" id="GO:0008289">
    <property type="term" value="F:lipid binding"/>
    <property type="evidence" value="ECO:0007669"/>
    <property type="project" value="TreeGrafter"/>
</dbReference>
<reference evidence="7 8" key="1">
    <citation type="submission" date="2020-06" db="EMBL/GenBank/DDBJ databases">
        <title>The yeast mating-type switching endonuclease HO is a domesticated member of an unorthodox homing genetic element family.</title>
        <authorList>
            <person name="Coughlan A.Y."/>
            <person name="Lombardi L."/>
            <person name="Braun-Galleani S."/>
            <person name="Martos A.R."/>
            <person name="Galeote V."/>
            <person name="Bigey F."/>
            <person name="Dequin S."/>
            <person name="Byrne K.P."/>
            <person name="Wolfe K.H."/>
        </authorList>
    </citation>
    <scope>NUCLEOTIDE SEQUENCE [LARGE SCALE GENOMIC DNA]</scope>
    <source>
        <strain evidence="7 8">CBS764</strain>
    </source>
</reference>
<accession>A0A7G3ZAY7</accession>
<dbReference type="CDD" id="cd07599">
    <property type="entry name" value="BAR_Rvs167p"/>
    <property type="match status" value="1"/>
</dbReference>
<dbReference type="SUPFAM" id="SSF50044">
    <property type="entry name" value="SH3-domain"/>
    <property type="match status" value="1"/>
</dbReference>
<dbReference type="Proteomes" id="UP000515788">
    <property type="component" value="Chromosome 1"/>
</dbReference>
<dbReference type="GO" id="GO:1990528">
    <property type="term" value="C:Rvs161p-Rvs167p complex"/>
    <property type="evidence" value="ECO:0007669"/>
    <property type="project" value="TreeGrafter"/>
</dbReference>
<dbReference type="GeneID" id="59323770"/>
<dbReference type="GO" id="GO:0030479">
    <property type="term" value="C:actin cortical patch"/>
    <property type="evidence" value="ECO:0007669"/>
    <property type="project" value="TreeGrafter"/>
</dbReference>
<dbReference type="InterPro" id="IPR001452">
    <property type="entry name" value="SH3_domain"/>
</dbReference>
<feature type="compositionally biased region" description="Low complexity" evidence="4">
    <location>
        <begin position="328"/>
        <end position="346"/>
    </location>
</feature>
<dbReference type="KEGG" id="tgb:HG536_0A04880"/>
<evidence type="ECO:0000259" key="6">
    <source>
        <dbReference type="PROSITE" id="PS51021"/>
    </source>
</evidence>
<dbReference type="SMART" id="SM00326">
    <property type="entry name" value="SH3"/>
    <property type="match status" value="1"/>
</dbReference>
<proteinExistence type="predicted"/>
<name>A0A7G3ZAY7_9SACH</name>
<evidence type="ECO:0000256" key="1">
    <source>
        <dbReference type="ARBA" id="ARBA00022443"/>
    </source>
</evidence>
<feature type="coiled-coil region" evidence="3">
    <location>
        <begin position="68"/>
        <end position="95"/>
    </location>
</feature>
<keyword evidence="3" id="KW-0175">Coiled coil</keyword>
<dbReference type="FunFam" id="1.20.1270.60:FF:000048">
    <property type="entry name" value="BAR adaptor protein RVS167"/>
    <property type="match status" value="1"/>
</dbReference>
<feature type="domain" description="SH3" evidence="5">
    <location>
        <begin position="404"/>
        <end position="465"/>
    </location>
</feature>
<evidence type="ECO:0000256" key="2">
    <source>
        <dbReference type="PROSITE-ProRule" id="PRU00192"/>
    </source>
</evidence>
<dbReference type="InterPro" id="IPR036028">
    <property type="entry name" value="SH3-like_dom_sf"/>
</dbReference>
<feature type="region of interest" description="Disordered" evidence="4">
    <location>
        <begin position="362"/>
        <end position="385"/>
    </location>
</feature>
<evidence type="ECO:0000256" key="3">
    <source>
        <dbReference type="SAM" id="Coils"/>
    </source>
</evidence>
<dbReference type="Gene3D" id="2.30.30.40">
    <property type="entry name" value="SH3 Domains"/>
    <property type="match status" value="1"/>
</dbReference>
<evidence type="ECO:0000259" key="5">
    <source>
        <dbReference type="PROSITE" id="PS50002"/>
    </source>
</evidence>
<dbReference type="PANTHER" id="PTHR47174">
    <property type="entry name" value="BRIDGING INTEGRATOR 3"/>
    <property type="match status" value="1"/>
</dbReference>
<dbReference type="FunFam" id="2.30.30.40:FF:000100">
    <property type="entry name" value="SH3 domain-containing YSC84-like protein 1"/>
    <property type="match status" value="1"/>
</dbReference>
<dbReference type="GO" id="GO:0097320">
    <property type="term" value="P:plasma membrane tubulation"/>
    <property type="evidence" value="ECO:0007669"/>
    <property type="project" value="TreeGrafter"/>
</dbReference>
<dbReference type="PANTHER" id="PTHR47174:SF1">
    <property type="entry name" value="REDUCED VIABILITY UPON STARVATION PROTEIN 167"/>
    <property type="match status" value="1"/>
</dbReference>
<dbReference type="PROSITE" id="PS50002">
    <property type="entry name" value="SH3"/>
    <property type="match status" value="1"/>
</dbReference>
<gene>
    <name evidence="7" type="ORF">HG536_0A04880</name>
</gene>
<dbReference type="GO" id="GO:0043332">
    <property type="term" value="C:mating projection tip"/>
    <property type="evidence" value="ECO:0007669"/>
    <property type="project" value="TreeGrafter"/>
</dbReference>
<evidence type="ECO:0000313" key="7">
    <source>
        <dbReference type="EMBL" id="QLL30673.1"/>
    </source>
</evidence>
<feature type="domain" description="BAR" evidence="6">
    <location>
        <begin position="53"/>
        <end position="290"/>
    </location>
</feature>
<dbReference type="PRINTS" id="PR00452">
    <property type="entry name" value="SH3DOMAIN"/>
</dbReference>
<sequence>MFNLSLGFRVGLKKGGTGRRDHLAGVERAEGYRQQDMSFKGFTKAMARAPQSFRQKFNMGEQVEDPVYEDAERRFKELEIEVKKLSEESKRYSSAVNGMLSHQIGFAKAMEEIFRPISGKMSDPNATVPEDNPEGIEASEQYRAIVAELQETLKPDLKLIDEKIMAPCSDLLKTIGYIRKMATKRNHKKLDLDRRYNTYKKYEKKESTNPKDEEKMFKAQAEMEVAQQEYDYYNEMLKNQLPVLFGLEAQFVQPLFVSFYFMQLNIFYTLYNRFQDIKIPYFDLDSDILEAFQYKRGNVEEQCDALTITHFKVGYSKAKLEMTRKRYGSQSPTSPTAAPASGYPGSPTSAAAASGYGAYGAQQQPAQQSPVTTDSYQHAGAPPPAYAAVSSASAAPLAAGPPATSADTVTALYDYQAQAAGDLSFPAGAVIEVVQRTADSNGWWTGRYNGQQGLFPGNYVQVNKN</sequence>
<dbReference type="SMART" id="SM00721">
    <property type="entry name" value="BAR"/>
    <property type="match status" value="1"/>
</dbReference>
<evidence type="ECO:0000256" key="4">
    <source>
        <dbReference type="SAM" id="MobiDB-lite"/>
    </source>
</evidence>
<dbReference type="Pfam" id="PF00018">
    <property type="entry name" value="SH3_1"/>
    <property type="match status" value="1"/>
</dbReference>
<dbReference type="InterPro" id="IPR027267">
    <property type="entry name" value="AH/BAR_dom_sf"/>
</dbReference>
<dbReference type="InterPro" id="IPR046982">
    <property type="entry name" value="BIN3/RVS161-like"/>
</dbReference>
<dbReference type="GO" id="GO:0031097">
    <property type="term" value="C:medial cortex"/>
    <property type="evidence" value="ECO:0007669"/>
    <property type="project" value="TreeGrafter"/>
</dbReference>
<feature type="region of interest" description="Disordered" evidence="4">
    <location>
        <begin position="324"/>
        <end position="346"/>
    </location>
</feature>
<protein>
    <recommendedName>
        <fullName evidence="9">SH3 domain-containing protein</fullName>
    </recommendedName>
</protein>
<dbReference type="SUPFAM" id="SSF103657">
    <property type="entry name" value="BAR/IMD domain-like"/>
    <property type="match status" value="1"/>
</dbReference>
<keyword evidence="1 2" id="KW-0728">SH3 domain</keyword>
<dbReference type="PROSITE" id="PS51021">
    <property type="entry name" value="BAR"/>
    <property type="match status" value="1"/>
</dbReference>
<dbReference type="OrthoDB" id="2159336at2759"/>
<evidence type="ECO:0008006" key="9">
    <source>
        <dbReference type="Google" id="ProtNLM"/>
    </source>
</evidence>
<dbReference type="EMBL" id="CP059246">
    <property type="protein sequence ID" value="QLL30673.1"/>
    <property type="molecule type" value="Genomic_DNA"/>
</dbReference>
<keyword evidence="8" id="KW-1185">Reference proteome</keyword>
<dbReference type="Pfam" id="PF03114">
    <property type="entry name" value="BAR"/>
    <property type="match status" value="1"/>
</dbReference>
<dbReference type="GO" id="GO:0006897">
    <property type="term" value="P:endocytosis"/>
    <property type="evidence" value="ECO:0007669"/>
    <property type="project" value="InterPro"/>
</dbReference>
<dbReference type="RefSeq" id="XP_037137348.1">
    <property type="nucleotide sequence ID" value="XM_037281453.1"/>
</dbReference>
<dbReference type="InterPro" id="IPR004148">
    <property type="entry name" value="BAR_dom"/>
</dbReference>
<dbReference type="Gene3D" id="1.20.1270.60">
    <property type="entry name" value="Arfaptin homology (AH) domain/BAR domain"/>
    <property type="match status" value="1"/>
</dbReference>
<dbReference type="AlphaFoldDB" id="A0A7G3ZAY7"/>